<dbReference type="STRING" id="1454373.ACMU_18295"/>
<dbReference type="SMART" id="SM00822">
    <property type="entry name" value="PKS_KR"/>
    <property type="match status" value="1"/>
</dbReference>
<dbReference type="FunFam" id="3.40.50.720:FF:000084">
    <property type="entry name" value="Short-chain dehydrogenase reductase"/>
    <property type="match status" value="1"/>
</dbReference>
<dbReference type="GO" id="GO:0016616">
    <property type="term" value="F:oxidoreductase activity, acting on the CH-OH group of donors, NAD or NADP as acceptor"/>
    <property type="evidence" value="ECO:0007669"/>
    <property type="project" value="TreeGrafter"/>
</dbReference>
<evidence type="ECO:0000259" key="3">
    <source>
        <dbReference type="SMART" id="SM00822"/>
    </source>
</evidence>
<dbReference type="PROSITE" id="PS00061">
    <property type="entry name" value="ADH_SHORT"/>
    <property type="match status" value="1"/>
</dbReference>
<dbReference type="InterPro" id="IPR020904">
    <property type="entry name" value="Sc_DH/Rdtase_CS"/>
</dbReference>
<dbReference type="EMBL" id="JFKE01000008">
    <property type="protein sequence ID" value="KAJ54378.1"/>
    <property type="molecule type" value="Genomic_DNA"/>
</dbReference>
<dbReference type="PANTHER" id="PTHR42760">
    <property type="entry name" value="SHORT-CHAIN DEHYDROGENASES/REDUCTASES FAMILY MEMBER"/>
    <property type="match status" value="1"/>
</dbReference>
<dbReference type="Pfam" id="PF13561">
    <property type="entry name" value="adh_short_C2"/>
    <property type="match status" value="1"/>
</dbReference>
<protein>
    <recommendedName>
        <fullName evidence="3">Ketoreductase domain-containing protein</fullName>
    </recommendedName>
</protein>
<dbReference type="InterPro" id="IPR036291">
    <property type="entry name" value="NAD(P)-bd_dom_sf"/>
</dbReference>
<organism evidence="4 5">
    <name type="scientific">Actibacterium mucosum KCTC 23349</name>
    <dbReference type="NCBI Taxonomy" id="1454373"/>
    <lineage>
        <taxon>Bacteria</taxon>
        <taxon>Pseudomonadati</taxon>
        <taxon>Pseudomonadota</taxon>
        <taxon>Alphaproteobacteria</taxon>
        <taxon>Rhodobacterales</taxon>
        <taxon>Roseobacteraceae</taxon>
        <taxon>Actibacterium</taxon>
    </lineage>
</organism>
<name>A0A037ZFK3_9RHOB</name>
<dbReference type="Gene3D" id="3.40.50.720">
    <property type="entry name" value="NAD(P)-binding Rossmann-like Domain"/>
    <property type="match status" value="1"/>
</dbReference>
<evidence type="ECO:0000313" key="4">
    <source>
        <dbReference type="EMBL" id="KAJ54378.1"/>
    </source>
</evidence>
<dbReference type="PRINTS" id="PR00081">
    <property type="entry name" value="GDHRDH"/>
</dbReference>
<feature type="domain" description="Ketoreductase" evidence="3">
    <location>
        <begin position="9"/>
        <end position="186"/>
    </location>
</feature>
<dbReference type="SUPFAM" id="SSF51735">
    <property type="entry name" value="NAD(P)-binding Rossmann-fold domains"/>
    <property type="match status" value="1"/>
</dbReference>
<comment type="caution">
    <text evidence="4">The sequence shown here is derived from an EMBL/GenBank/DDBJ whole genome shotgun (WGS) entry which is preliminary data.</text>
</comment>
<accession>A0A037ZFK3</accession>
<evidence type="ECO:0000256" key="2">
    <source>
        <dbReference type="ARBA" id="ARBA00023002"/>
    </source>
</evidence>
<dbReference type="NCBIfam" id="NF005559">
    <property type="entry name" value="PRK07231.1"/>
    <property type="match status" value="1"/>
</dbReference>
<dbReference type="InterPro" id="IPR057326">
    <property type="entry name" value="KR_dom"/>
</dbReference>
<evidence type="ECO:0000313" key="5">
    <source>
        <dbReference type="Proteomes" id="UP000026249"/>
    </source>
</evidence>
<comment type="similarity">
    <text evidence="1">Belongs to the short-chain dehydrogenases/reductases (SDR) family.</text>
</comment>
<dbReference type="AlphaFoldDB" id="A0A037ZFK3"/>
<gene>
    <name evidence="4" type="ORF">ACMU_18295</name>
</gene>
<dbReference type="InterPro" id="IPR002347">
    <property type="entry name" value="SDR_fam"/>
</dbReference>
<keyword evidence="5" id="KW-1185">Reference proteome</keyword>
<reference evidence="4 5" key="1">
    <citation type="submission" date="2014-03" db="EMBL/GenBank/DDBJ databases">
        <title>Draft Genome Sequence of Actibacterium mucosum KCTC 23349, a Marine Alphaproteobacterium with Complex Ionic Requirements Isolated from Mediterranean Seawater at Malvarrosa Beach, Valencia, Spain.</title>
        <authorList>
            <person name="Arahal D.R."/>
            <person name="Shao Z."/>
            <person name="Lai Q."/>
            <person name="Pujalte M.J."/>
        </authorList>
    </citation>
    <scope>NUCLEOTIDE SEQUENCE [LARGE SCALE GENOMIC DNA]</scope>
    <source>
        <strain evidence="4 5">KCTC 23349</strain>
    </source>
</reference>
<sequence>MNMLDLSGKNAVVTGGSRGIGLAIATALAEAGARVMITGRSLDSLSKALESMPKGTLSYAGDIAEAEAVQALVSHAETALGPVDVLVNNAGVNPYYKPLERTTDQEWNHIVDVNLTGTFLCIRGFGQKMLDRAHGSIINITSVAAKTGLARTGAYCAAKAGVEALSRSLAKDWGAKGVRVNNVAPGYVKTDLTAGLSANDGLRSMVEDRTPAGRLAEPAEMAGAVVFLASDAASYVTGATIAADGGWTAT</sequence>
<evidence type="ECO:0000256" key="1">
    <source>
        <dbReference type="ARBA" id="ARBA00006484"/>
    </source>
</evidence>
<keyword evidence="2" id="KW-0560">Oxidoreductase</keyword>
<dbReference type="Proteomes" id="UP000026249">
    <property type="component" value="Unassembled WGS sequence"/>
</dbReference>
<dbReference type="PANTHER" id="PTHR42760:SF133">
    <property type="entry name" value="3-OXOACYL-[ACYL-CARRIER-PROTEIN] REDUCTASE"/>
    <property type="match status" value="1"/>
</dbReference>
<dbReference type="PRINTS" id="PR00080">
    <property type="entry name" value="SDRFAMILY"/>
</dbReference>
<proteinExistence type="inferred from homology"/>